<proteinExistence type="predicted"/>
<dbReference type="Proteomes" id="UP001361570">
    <property type="component" value="Unassembled WGS sequence"/>
</dbReference>
<gene>
    <name evidence="1" type="ORF">TEK04_00330</name>
</gene>
<accession>A0ABU8DMX1</accession>
<dbReference type="RefSeq" id="WP_336402291.1">
    <property type="nucleotide sequence ID" value="NZ_JBAPLU010000001.1"/>
</dbReference>
<keyword evidence="2" id="KW-1185">Reference proteome</keyword>
<reference evidence="1 2" key="1">
    <citation type="submission" date="2024-03" db="EMBL/GenBank/DDBJ databases">
        <title>Draft genome sequence of Klenkia sp. LSe6-5.</title>
        <authorList>
            <person name="Duangmal K."/>
            <person name="Chantavorakit T."/>
        </authorList>
    </citation>
    <scope>NUCLEOTIDE SEQUENCE [LARGE SCALE GENOMIC DNA]</scope>
    <source>
        <strain evidence="1 2">LSe6-5</strain>
    </source>
</reference>
<evidence type="ECO:0000313" key="1">
    <source>
        <dbReference type="EMBL" id="MEI4270156.1"/>
    </source>
</evidence>
<name>A0ABU8DMX1_9ACTN</name>
<dbReference type="EMBL" id="JBAPLU010000001">
    <property type="protein sequence ID" value="MEI4270156.1"/>
    <property type="molecule type" value="Genomic_DNA"/>
</dbReference>
<evidence type="ECO:0000313" key="2">
    <source>
        <dbReference type="Proteomes" id="UP001361570"/>
    </source>
</evidence>
<protein>
    <recommendedName>
        <fullName evidence="3">Nitrate reductase</fullName>
    </recommendedName>
</protein>
<organism evidence="1 2">
    <name type="scientific">Klenkia sesuvii</name>
    <dbReference type="NCBI Taxonomy" id="3103137"/>
    <lineage>
        <taxon>Bacteria</taxon>
        <taxon>Bacillati</taxon>
        <taxon>Actinomycetota</taxon>
        <taxon>Actinomycetes</taxon>
        <taxon>Geodermatophilales</taxon>
        <taxon>Geodermatophilaceae</taxon>
        <taxon>Klenkia</taxon>
    </lineage>
</organism>
<evidence type="ECO:0008006" key="3">
    <source>
        <dbReference type="Google" id="ProtNLM"/>
    </source>
</evidence>
<comment type="caution">
    <text evidence="1">The sequence shown here is derived from an EMBL/GenBank/DDBJ whole genome shotgun (WGS) entry which is preliminary data.</text>
</comment>
<sequence>MLPGLPSRPAHLPPDVVDRLRRWVRTSLDLDLDTAVLVTQLTCRDAGCAPVETVLAVLRPGETVQRTISSPAELVSVADVQRAFGLAA</sequence>